<dbReference type="EMBL" id="AFBB01000025">
    <property type="protein sequence ID" value="EGF12405.1"/>
    <property type="molecule type" value="Genomic_DNA"/>
</dbReference>
<feature type="binding site" evidence="8">
    <location>
        <position position="68"/>
    </location>
    <ligand>
        <name>tRNA</name>
        <dbReference type="ChEBI" id="CHEBI:17843"/>
    </ligand>
</feature>
<evidence type="ECO:0000256" key="1">
    <source>
        <dbReference type="ARBA" id="ARBA00013260"/>
    </source>
</evidence>
<dbReference type="PANTHER" id="PTHR17224">
    <property type="entry name" value="PEPTIDYL-TRNA HYDROLASE"/>
    <property type="match status" value="1"/>
</dbReference>
<reference evidence="11 12" key="1">
    <citation type="submission" date="2011-02" db="EMBL/GenBank/DDBJ databases">
        <authorList>
            <person name="Muzny D."/>
            <person name="Qin X."/>
            <person name="Deng J."/>
            <person name="Jiang H."/>
            <person name="Liu Y."/>
            <person name="Qu J."/>
            <person name="Song X.-Z."/>
            <person name="Zhang L."/>
            <person name="Thornton R."/>
            <person name="Coyle M."/>
            <person name="Francisco L."/>
            <person name="Jackson L."/>
            <person name="Javaid M."/>
            <person name="Korchina V."/>
            <person name="Kovar C."/>
            <person name="Mata R."/>
            <person name="Mathew T."/>
            <person name="Ngo R."/>
            <person name="Nguyen L."/>
            <person name="Nguyen N."/>
            <person name="Okwuonu G."/>
            <person name="Ongeri F."/>
            <person name="Pham C."/>
            <person name="Simmons D."/>
            <person name="Wilczek-Boney K."/>
            <person name="Hale W."/>
            <person name="Jakkamsetti A."/>
            <person name="Pham P."/>
            <person name="Ruth R."/>
            <person name="San Lucas F."/>
            <person name="Warren J."/>
            <person name="Zhang J."/>
            <person name="Zhao Z."/>
            <person name="Zhou C."/>
            <person name="Zhu D."/>
            <person name="Lee S."/>
            <person name="Bess C."/>
            <person name="Blankenburg K."/>
            <person name="Forbes L."/>
            <person name="Fu Q."/>
            <person name="Gubbala S."/>
            <person name="Hirani K."/>
            <person name="Jayaseelan J.C."/>
            <person name="Lara F."/>
            <person name="Munidasa M."/>
            <person name="Palculict T."/>
            <person name="Patil S."/>
            <person name="Pu L.-L."/>
            <person name="Saada N."/>
            <person name="Tang L."/>
            <person name="Weissenberger G."/>
            <person name="Zhu Y."/>
            <person name="Hemphill L."/>
            <person name="Shang Y."/>
            <person name="Youmans B."/>
            <person name="Ayvaz T."/>
            <person name="Ross M."/>
            <person name="Santibanez J."/>
            <person name="Aqrawi P."/>
            <person name="Gross S."/>
            <person name="Joshi V."/>
            <person name="Fowler G."/>
            <person name="Nazareth L."/>
            <person name="Reid J."/>
            <person name="Worley K."/>
            <person name="Petrosino J."/>
            <person name="Highlander S."/>
            <person name="Gibbs R."/>
        </authorList>
    </citation>
    <scope>NUCLEOTIDE SEQUENCE [LARGE SCALE GENOMIC DNA]</scope>
    <source>
        <strain evidence="11 12">DSM 19965</strain>
    </source>
</reference>
<dbReference type="Pfam" id="PF01195">
    <property type="entry name" value="Pept_tRNA_hydro"/>
    <property type="match status" value="1"/>
</dbReference>
<dbReference type="PROSITE" id="PS01195">
    <property type="entry name" value="PEPT_TRNA_HYDROL_1"/>
    <property type="match status" value="1"/>
</dbReference>
<feature type="binding site" evidence="8">
    <location>
        <position position="70"/>
    </location>
    <ligand>
        <name>tRNA</name>
        <dbReference type="ChEBI" id="CHEBI:17843"/>
    </ligand>
</feature>
<evidence type="ECO:0000256" key="10">
    <source>
        <dbReference type="RuleBase" id="RU004320"/>
    </source>
</evidence>
<evidence type="ECO:0000256" key="6">
    <source>
        <dbReference type="ARBA" id="ARBA00048707"/>
    </source>
</evidence>
<dbReference type="EC" id="3.1.1.29" evidence="1 8"/>
<accession>F2BY84</accession>
<feature type="binding site" evidence="8">
    <location>
        <position position="116"/>
    </location>
    <ligand>
        <name>tRNA</name>
        <dbReference type="ChEBI" id="CHEBI:17843"/>
    </ligand>
</feature>
<dbReference type="HOGENOM" id="CLU_062456_4_1_9"/>
<proteinExistence type="inferred from homology"/>
<dbReference type="HAMAP" id="MF_00083">
    <property type="entry name" value="Pept_tRNA_hydro_bact"/>
    <property type="match status" value="1"/>
</dbReference>
<keyword evidence="3 8" id="KW-0378">Hydrolase</keyword>
<dbReference type="SUPFAM" id="SSF53178">
    <property type="entry name" value="Peptidyl-tRNA hydrolase-like"/>
    <property type="match status" value="1"/>
</dbReference>
<dbReference type="CDD" id="cd00462">
    <property type="entry name" value="PTH"/>
    <property type="match status" value="1"/>
</dbReference>
<feature type="active site" description="Proton acceptor" evidence="8">
    <location>
        <position position="23"/>
    </location>
</feature>
<name>F2BY84_9FIRM</name>
<evidence type="ECO:0000256" key="9">
    <source>
        <dbReference type="RuleBase" id="RU000673"/>
    </source>
</evidence>
<organism evidence="11 12">
    <name type="scientific">Dialister micraerophilus DSM 19965</name>
    <dbReference type="NCBI Taxonomy" id="888062"/>
    <lineage>
        <taxon>Bacteria</taxon>
        <taxon>Bacillati</taxon>
        <taxon>Bacillota</taxon>
        <taxon>Negativicutes</taxon>
        <taxon>Veillonellales</taxon>
        <taxon>Veillonellaceae</taxon>
        <taxon>Dialister</taxon>
    </lineage>
</organism>
<evidence type="ECO:0000256" key="7">
    <source>
        <dbReference type="ARBA" id="ARBA00050038"/>
    </source>
</evidence>
<dbReference type="NCBIfam" id="TIGR00447">
    <property type="entry name" value="pth"/>
    <property type="match status" value="1"/>
</dbReference>
<comment type="subunit">
    <text evidence="8">Monomer.</text>
</comment>
<dbReference type="STRING" id="888062.HMPREF9083_1152"/>
<dbReference type="InterPro" id="IPR036416">
    <property type="entry name" value="Pept_tRNA_hydro_sf"/>
</dbReference>
<dbReference type="InterPro" id="IPR001328">
    <property type="entry name" value="Pept_tRNA_hydro"/>
</dbReference>
<comment type="similarity">
    <text evidence="5 8 10">Belongs to the PTH family.</text>
</comment>
<dbReference type="GO" id="GO:0072344">
    <property type="term" value="P:rescue of stalled ribosome"/>
    <property type="evidence" value="ECO:0007669"/>
    <property type="project" value="UniProtKB-UniRule"/>
</dbReference>
<dbReference type="PROSITE" id="PS01196">
    <property type="entry name" value="PEPT_TRNA_HYDROL_2"/>
    <property type="match status" value="1"/>
</dbReference>
<gene>
    <name evidence="8 11" type="primary">pth</name>
    <name evidence="11" type="ORF">HMPREF9083_1152</name>
</gene>
<comment type="catalytic activity">
    <reaction evidence="6 8 9">
        <text>an N-acyl-L-alpha-aminoacyl-tRNA + H2O = an N-acyl-L-amino acid + a tRNA + H(+)</text>
        <dbReference type="Rhea" id="RHEA:54448"/>
        <dbReference type="Rhea" id="RHEA-COMP:10123"/>
        <dbReference type="Rhea" id="RHEA-COMP:13883"/>
        <dbReference type="ChEBI" id="CHEBI:15377"/>
        <dbReference type="ChEBI" id="CHEBI:15378"/>
        <dbReference type="ChEBI" id="CHEBI:59874"/>
        <dbReference type="ChEBI" id="CHEBI:78442"/>
        <dbReference type="ChEBI" id="CHEBI:138191"/>
        <dbReference type="EC" id="3.1.1.29"/>
    </reaction>
</comment>
<evidence type="ECO:0000256" key="3">
    <source>
        <dbReference type="ARBA" id="ARBA00022801"/>
    </source>
</evidence>
<evidence type="ECO:0000256" key="2">
    <source>
        <dbReference type="ARBA" id="ARBA00022555"/>
    </source>
</evidence>
<feature type="site" description="Discriminates between blocked and unblocked aminoacyl-tRNA" evidence="8">
    <location>
        <position position="13"/>
    </location>
</feature>
<comment type="function">
    <text evidence="8">Hydrolyzes ribosome-free peptidyl-tRNAs (with 1 or more amino acids incorporated), which drop off the ribosome during protein synthesis, or as a result of ribosome stalling.</text>
</comment>
<dbReference type="FunFam" id="3.40.50.1470:FF:000001">
    <property type="entry name" value="Peptidyl-tRNA hydrolase"/>
    <property type="match status" value="1"/>
</dbReference>
<dbReference type="Proteomes" id="UP000003503">
    <property type="component" value="Unassembled WGS sequence"/>
</dbReference>
<dbReference type="GO" id="GO:0004045">
    <property type="term" value="F:peptidyl-tRNA hydrolase activity"/>
    <property type="evidence" value="ECO:0007669"/>
    <property type="project" value="UniProtKB-UniRule"/>
</dbReference>
<dbReference type="GO" id="GO:0005737">
    <property type="term" value="C:cytoplasm"/>
    <property type="evidence" value="ECO:0007669"/>
    <property type="project" value="UniProtKB-SubCell"/>
</dbReference>
<evidence type="ECO:0000313" key="11">
    <source>
        <dbReference type="EMBL" id="EGF12405.1"/>
    </source>
</evidence>
<dbReference type="Gene3D" id="3.40.50.1470">
    <property type="entry name" value="Peptidyl-tRNA hydrolase"/>
    <property type="match status" value="1"/>
</dbReference>
<evidence type="ECO:0000313" key="12">
    <source>
        <dbReference type="Proteomes" id="UP000003503"/>
    </source>
</evidence>
<dbReference type="AlphaFoldDB" id="F2BY84"/>
<comment type="subcellular location">
    <subcellularLocation>
        <location evidence="8">Cytoplasm</location>
    </subcellularLocation>
</comment>
<dbReference type="PANTHER" id="PTHR17224:SF1">
    <property type="entry name" value="PEPTIDYL-TRNA HYDROLASE"/>
    <property type="match status" value="1"/>
</dbReference>
<dbReference type="GO" id="GO:0000049">
    <property type="term" value="F:tRNA binding"/>
    <property type="evidence" value="ECO:0007669"/>
    <property type="project" value="UniProtKB-UniRule"/>
</dbReference>
<protein>
    <recommendedName>
        <fullName evidence="7 8">Peptidyl-tRNA hydrolase</fullName>
        <shortName evidence="8">Pth</shortName>
        <ecNumber evidence="1 8">3.1.1.29</ecNumber>
    </recommendedName>
</protein>
<evidence type="ECO:0000256" key="5">
    <source>
        <dbReference type="ARBA" id="ARBA00038063"/>
    </source>
</evidence>
<dbReference type="InterPro" id="IPR018171">
    <property type="entry name" value="Pept_tRNA_hydro_CS"/>
</dbReference>
<keyword evidence="8" id="KW-0963">Cytoplasm</keyword>
<sequence length="194" mass="22136">MINKMKLIVGLGNPGKEYEKTRHNIGFDVLELFSHRNKLSLWKNFMNSEIVTVMNNGEKIIFAKPQTYMNNSGESIGDIAKYYKIEPEDIWVICDDLDLPVGKVRIRKKGSAGGHNGLKSIMAHLQSENFCRFRVGIGHPKNGHTVIEHVLGRPYGEDIKKIEEAEEKVAESIEFALKENIDKAMNYFNDKKNK</sequence>
<evidence type="ECO:0000256" key="4">
    <source>
        <dbReference type="ARBA" id="ARBA00022884"/>
    </source>
</evidence>
<feature type="binding site" evidence="8">
    <location>
        <position position="18"/>
    </location>
    <ligand>
        <name>tRNA</name>
        <dbReference type="ChEBI" id="CHEBI:17843"/>
    </ligand>
</feature>
<keyword evidence="2 8" id="KW-0820">tRNA-binding</keyword>
<comment type="caution">
    <text evidence="11">The sequence shown here is derived from an EMBL/GenBank/DDBJ whole genome shotgun (WGS) entry which is preliminary data.</text>
</comment>
<keyword evidence="4 8" id="KW-0694">RNA-binding</keyword>
<evidence type="ECO:0000256" key="8">
    <source>
        <dbReference type="HAMAP-Rule" id="MF_00083"/>
    </source>
</evidence>
<keyword evidence="12" id="KW-1185">Reference proteome</keyword>
<dbReference type="GO" id="GO:0006515">
    <property type="term" value="P:protein quality control for misfolded or incompletely synthesized proteins"/>
    <property type="evidence" value="ECO:0007669"/>
    <property type="project" value="UniProtKB-UniRule"/>
</dbReference>
<feature type="site" description="Stabilizes the basic form of H active site to accept a proton" evidence="8">
    <location>
        <position position="95"/>
    </location>
</feature>
<comment type="function">
    <text evidence="8">Catalyzes the release of premature peptidyl moieties from peptidyl-tRNA molecules trapped in stalled 50S ribosomal subunits, and thus maintains levels of free tRNAs and 50S ribosomes.</text>
</comment>
<dbReference type="eggNOG" id="COG0193">
    <property type="taxonomic scope" value="Bacteria"/>
</dbReference>